<reference evidence="9 10" key="1">
    <citation type="submission" date="2019-06" db="EMBL/GenBank/DDBJ databases">
        <title>Draft genome sequence of the filamentous fungus Phialemoniopsis curvata isolated from diesel fuel.</title>
        <authorList>
            <person name="Varaljay V.A."/>
            <person name="Lyon W.J."/>
            <person name="Crouch A.L."/>
            <person name="Drake C.E."/>
            <person name="Hollomon J.M."/>
            <person name="Nadeau L.J."/>
            <person name="Nunn H.S."/>
            <person name="Stevenson B.S."/>
            <person name="Bojanowski C.L."/>
            <person name="Crookes-Goodson W.J."/>
        </authorList>
    </citation>
    <scope>NUCLEOTIDE SEQUENCE [LARGE SCALE GENOMIC DNA]</scope>
    <source>
        <strain evidence="9 10">D216</strain>
    </source>
</reference>
<keyword evidence="3 6" id="KW-1133">Transmembrane helix</keyword>
<feature type="transmembrane region" description="Helical" evidence="6">
    <location>
        <begin position="326"/>
        <end position="346"/>
    </location>
</feature>
<keyword evidence="2 6" id="KW-0812">Transmembrane</keyword>
<feature type="transmembrane region" description="Helical" evidence="6">
    <location>
        <begin position="708"/>
        <end position="731"/>
    </location>
</feature>
<dbReference type="EMBL" id="SKBQ01000003">
    <property type="protein sequence ID" value="TPX12605.1"/>
    <property type="molecule type" value="Genomic_DNA"/>
</dbReference>
<dbReference type="PANTHER" id="PTHR23502">
    <property type="entry name" value="MAJOR FACILITATOR SUPERFAMILY"/>
    <property type="match status" value="1"/>
</dbReference>
<dbReference type="RefSeq" id="XP_030994316.1">
    <property type="nucleotide sequence ID" value="XM_031142609.1"/>
</dbReference>
<keyword evidence="7" id="KW-0732">Signal</keyword>
<dbReference type="PANTHER" id="PTHR23502:SF60">
    <property type="entry name" value="MAJOR FACILITATOR SUPERFAMILY (MFS) PROFILE DOMAIN-CONTAINING PROTEIN-RELATED"/>
    <property type="match status" value="1"/>
</dbReference>
<protein>
    <recommendedName>
        <fullName evidence="8">Major facilitator superfamily (MFS) profile domain-containing protein</fullName>
    </recommendedName>
</protein>
<dbReference type="InterPro" id="IPR036259">
    <property type="entry name" value="MFS_trans_sf"/>
</dbReference>
<dbReference type="InterPro" id="IPR020846">
    <property type="entry name" value="MFS_dom"/>
</dbReference>
<evidence type="ECO:0000313" key="10">
    <source>
        <dbReference type="Proteomes" id="UP000319257"/>
    </source>
</evidence>
<feature type="chain" id="PRO_5021320859" description="Major facilitator superfamily (MFS) profile domain-containing protein" evidence="7">
    <location>
        <begin position="17"/>
        <end position="741"/>
    </location>
</feature>
<dbReference type="Pfam" id="PF26061">
    <property type="entry name" value="DUF8021"/>
    <property type="match status" value="1"/>
</dbReference>
<dbReference type="GO" id="GO:0022857">
    <property type="term" value="F:transmembrane transporter activity"/>
    <property type="evidence" value="ECO:0007669"/>
    <property type="project" value="InterPro"/>
</dbReference>
<evidence type="ECO:0000256" key="5">
    <source>
        <dbReference type="SAM" id="MobiDB-lite"/>
    </source>
</evidence>
<evidence type="ECO:0000256" key="7">
    <source>
        <dbReference type="SAM" id="SignalP"/>
    </source>
</evidence>
<comment type="caution">
    <text evidence="9">The sequence shown here is derived from an EMBL/GenBank/DDBJ whole genome shotgun (WGS) entry which is preliminary data.</text>
</comment>
<sequence>MRYSILFSSLAALATAAPLEQADDPECDRQTLLDLTDDYIASQYSGTPGQLGPVLSPNFTYIENNSPTDIMKGVPAKALKIDHERTNVDMLQCATYTELIASDPANPYVIGTQLHLDASRRKILKIDSVASTTGAWLFDAKKTLQYVEQEKWDPIPASKHDSREAIQAAGDAWMDMWSNATAVNAIPFGTPCTRLEGSAYTGKGQPDDSCRPGIPTNHNQKPNTDRRYVIDQDMGSVSILCVWQHMMNAADSHEFRLENGKLRYVHTITVTWSGPADPTNPLNWPQRKKWAVTILVSLGGMATMTSSTMIAPALSSISRDLHTDDATTQLTLSIFVLSYAFGPMVLAPLSEVYGRKPVWLLSCCLYVLWNTVCGFSKNTGVMIAGRFFSGLGGSAQYAVGSFHAKYCPLFRLCSVSLTRSNPHQIELPVLADIWPKTQRGRSFAIATFLPLLGPALGPILGGLLTASPRLGGWRGIFWALSIFDATLIATALPFFPETRAGTILARKAKRLRRHNPEYYTEDEINNDISPARILGTSLLRPCKLLLTEPVLQLAALYLAYNYGVLYIVHSTFANLSITHYSQSISTSGLHYIAMAVGCLVGAQVGGYLMDRYPESRIPVMIPGAVLLPAGLFLYGWTAEYRVFWVVPDLGIAIFSCGIILGTQSMQALVMDAYPEHVASATAGSQFPRNLTGFLFPLFAPRMYETLGYGWGTSLLAFLFLVIGIPVPLVLWKYGERLRRTS</sequence>
<feature type="transmembrane region" description="Helical" evidence="6">
    <location>
        <begin position="642"/>
        <end position="660"/>
    </location>
</feature>
<dbReference type="Gene3D" id="1.20.1250.20">
    <property type="entry name" value="MFS general substrate transporter like domains"/>
    <property type="match status" value="1"/>
</dbReference>
<feature type="transmembrane region" description="Helical" evidence="6">
    <location>
        <begin position="550"/>
        <end position="568"/>
    </location>
</feature>
<dbReference type="Proteomes" id="UP000319257">
    <property type="component" value="Unassembled WGS sequence"/>
</dbReference>
<dbReference type="AlphaFoldDB" id="A0A507AP10"/>
<evidence type="ECO:0000256" key="2">
    <source>
        <dbReference type="ARBA" id="ARBA00022692"/>
    </source>
</evidence>
<name>A0A507AP10_9PEZI</name>
<dbReference type="GO" id="GO:0042908">
    <property type="term" value="P:xenobiotic transport"/>
    <property type="evidence" value="ECO:0007669"/>
    <property type="project" value="UniProtKB-ARBA"/>
</dbReference>
<dbReference type="SUPFAM" id="SSF103473">
    <property type="entry name" value="MFS general substrate transporter"/>
    <property type="match status" value="1"/>
</dbReference>
<evidence type="ECO:0000256" key="3">
    <source>
        <dbReference type="ARBA" id="ARBA00022989"/>
    </source>
</evidence>
<dbReference type="PROSITE" id="PS00216">
    <property type="entry name" value="SUGAR_TRANSPORT_1"/>
    <property type="match status" value="1"/>
</dbReference>
<feature type="transmembrane region" description="Helical" evidence="6">
    <location>
        <begin position="290"/>
        <end position="314"/>
    </location>
</feature>
<dbReference type="GeneID" id="41968229"/>
<dbReference type="GO" id="GO:0140115">
    <property type="term" value="P:export across plasma membrane"/>
    <property type="evidence" value="ECO:0007669"/>
    <property type="project" value="UniProtKB-ARBA"/>
</dbReference>
<evidence type="ECO:0000256" key="1">
    <source>
        <dbReference type="ARBA" id="ARBA00004141"/>
    </source>
</evidence>
<feature type="transmembrane region" description="Helical" evidence="6">
    <location>
        <begin position="443"/>
        <end position="464"/>
    </location>
</feature>
<accession>A0A507AP10</accession>
<keyword evidence="10" id="KW-1185">Reference proteome</keyword>
<proteinExistence type="predicted"/>
<dbReference type="PROSITE" id="PS50850">
    <property type="entry name" value="MFS"/>
    <property type="match status" value="1"/>
</dbReference>
<feature type="transmembrane region" description="Helical" evidence="6">
    <location>
        <begin position="588"/>
        <end position="608"/>
    </location>
</feature>
<dbReference type="InParanoid" id="A0A507AP10"/>
<evidence type="ECO:0000313" key="9">
    <source>
        <dbReference type="EMBL" id="TPX12605.1"/>
    </source>
</evidence>
<feature type="transmembrane region" description="Helical" evidence="6">
    <location>
        <begin position="476"/>
        <end position="495"/>
    </location>
</feature>
<evidence type="ECO:0000256" key="4">
    <source>
        <dbReference type="ARBA" id="ARBA00023136"/>
    </source>
</evidence>
<gene>
    <name evidence="9" type="ORF">E0L32_000782</name>
</gene>
<dbReference type="OrthoDB" id="6770063at2759"/>
<comment type="subcellular location">
    <subcellularLocation>
        <location evidence="1">Membrane</location>
        <topology evidence="1">Multi-pass membrane protein</topology>
    </subcellularLocation>
</comment>
<dbReference type="InterPro" id="IPR011701">
    <property type="entry name" value="MFS"/>
</dbReference>
<dbReference type="GO" id="GO:0016020">
    <property type="term" value="C:membrane"/>
    <property type="evidence" value="ECO:0007669"/>
    <property type="project" value="UniProtKB-SubCell"/>
</dbReference>
<feature type="domain" description="Major facilitator superfamily (MFS) profile" evidence="8">
    <location>
        <begin position="292"/>
        <end position="738"/>
    </location>
</feature>
<feature type="region of interest" description="Disordered" evidence="5">
    <location>
        <begin position="199"/>
        <end position="224"/>
    </location>
</feature>
<dbReference type="STRING" id="1093900.A0A507AP10"/>
<dbReference type="CDD" id="cd17323">
    <property type="entry name" value="MFS_Tpo1_MDR_like"/>
    <property type="match status" value="1"/>
</dbReference>
<dbReference type="InterPro" id="IPR058334">
    <property type="entry name" value="DUF8021"/>
</dbReference>
<evidence type="ECO:0000259" key="8">
    <source>
        <dbReference type="PROSITE" id="PS50850"/>
    </source>
</evidence>
<dbReference type="Pfam" id="PF07690">
    <property type="entry name" value="MFS_1"/>
    <property type="match status" value="2"/>
</dbReference>
<organism evidence="9 10">
    <name type="scientific">Thyridium curvatum</name>
    <dbReference type="NCBI Taxonomy" id="1093900"/>
    <lineage>
        <taxon>Eukaryota</taxon>
        <taxon>Fungi</taxon>
        <taxon>Dikarya</taxon>
        <taxon>Ascomycota</taxon>
        <taxon>Pezizomycotina</taxon>
        <taxon>Sordariomycetes</taxon>
        <taxon>Sordariomycetidae</taxon>
        <taxon>Thyridiales</taxon>
        <taxon>Thyridiaceae</taxon>
        <taxon>Thyridium</taxon>
    </lineage>
</organism>
<evidence type="ECO:0000256" key="6">
    <source>
        <dbReference type="SAM" id="Phobius"/>
    </source>
</evidence>
<keyword evidence="4 6" id="KW-0472">Membrane</keyword>
<feature type="signal peptide" evidence="7">
    <location>
        <begin position="1"/>
        <end position="16"/>
    </location>
</feature>
<feature type="transmembrane region" description="Helical" evidence="6">
    <location>
        <begin position="617"/>
        <end position="636"/>
    </location>
</feature>
<dbReference type="InterPro" id="IPR005829">
    <property type="entry name" value="Sugar_transporter_CS"/>
</dbReference>